<dbReference type="OrthoDB" id="3267321at2"/>
<evidence type="ECO:0000256" key="3">
    <source>
        <dbReference type="ARBA" id="ARBA00022475"/>
    </source>
</evidence>
<dbReference type="InterPro" id="IPR003369">
    <property type="entry name" value="TatA/B/E"/>
</dbReference>
<evidence type="ECO:0000256" key="5">
    <source>
        <dbReference type="ARBA" id="ARBA00022927"/>
    </source>
</evidence>
<dbReference type="Gene3D" id="1.20.5.3310">
    <property type="match status" value="1"/>
</dbReference>
<evidence type="ECO:0000256" key="7">
    <source>
        <dbReference type="ARBA" id="ARBA00023010"/>
    </source>
</evidence>
<evidence type="ECO:0000256" key="6">
    <source>
        <dbReference type="ARBA" id="ARBA00022989"/>
    </source>
</evidence>
<feature type="transmembrane region" description="Helical" evidence="11">
    <location>
        <begin position="6"/>
        <end position="23"/>
    </location>
</feature>
<dbReference type="InterPro" id="IPR018448">
    <property type="entry name" value="TatB"/>
</dbReference>
<evidence type="ECO:0000256" key="2">
    <source>
        <dbReference type="ARBA" id="ARBA00022448"/>
    </source>
</evidence>
<evidence type="ECO:0000313" key="13">
    <source>
        <dbReference type="Proteomes" id="UP000324288"/>
    </source>
</evidence>
<comment type="similarity">
    <text evidence="9">Belongs to the TatB family.</text>
</comment>
<reference evidence="12 13" key="1">
    <citation type="submission" date="2019-04" db="EMBL/GenBank/DDBJ databases">
        <authorList>
            <person name="Seth-Smith MB H."/>
            <person name="Seth-Smith H."/>
        </authorList>
    </citation>
    <scope>NUCLEOTIDE SEQUENCE [LARGE SCALE GENOMIC DNA]</scope>
    <source>
        <strain evidence="12">USB-603019</strain>
    </source>
</reference>
<keyword evidence="3 9" id="KW-1003">Cell membrane</keyword>
<evidence type="ECO:0000256" key="11">
    <source>
        <dbReference type="SAM" id="Phobius"/>
    </source>
</evidence>
<feature type="region of interest" description="Disordered" evidence="10">
    <location>
        <begin position="119"/>
        <end position="219"/>
    </location>
</feature>
<organism evidence="12 13">
    <name type="scientific">Lawsonella clevelandensis</name>
    <dbReference type="NCBI Taxonomy" id="1528099"/>
    <lineage>
        <taxon>Bacteria</taxon>
        <taxon>Bacillati</taxon>
        <taxon>Actinomycetota</taxon>
        <taxon>Actinomycetes</taxon>
        <taxon>Mycobacteriales</taxon>
        <taxon>Lawsonellaceae</taxon>
        <taxon>Lawsonella</taxon>
    </lineage>
</organism>
<keyword evidence="7 9" id="KW-0811">Translocation</keyword>
<comment type="subcellular location">
    <subcellularLocation>
        <location evidence="9">Cell membrane</location>
        <topology evidence="9">Single-pass membrane protein</topology>
    </subcellularLocation>
    <subcellularLocation>
        <location evidence="1">Membrane</location>
        <topology evidence="1">Single-pass membrane protein</topology>
    </subcellularLocation>
</comment>
<evidence type="ECO:0000256" key="10">
    <source>
        <dbReference type="SAM" id="MobiDB-lite"/>
    </source>
</evidence>
<protein>
    <recommendedName>
        <fullName evidence="9">Sec-independent protein translocase protein TatB</fullName>
    </recommendedName>
</protein>
<dbReference type="GO" id="GO:0043953">
    <property type="term" value="P:protein transport by the Tat complex"/>
    <property type="evidence" value="ECO:0007669"/>
    <property type="project" value="UniProtKB-UniRule"/>
</dbReference>
<keyword evidence="5 9" id="KW-0653">Protein transport</keyword>
<dbReference type="GeneID" id="84894351"/>
<dbReference type="NCBIfam" id="TIGR01410">
    <property type="entry name" value="tatB"/>
    <property type="match status" value="1"/>
</dbReference>
<comment type="function">
    <text evidence="9">Part of the twin-arginine translocation (Tat) system that transports large folded proteins containing a characteristic twin-arginine motif in their signal peptide across membranes. Together with TatC, TatB is part of a receptor directly interacting with Tat signal peptides. TatB may form an oligomeric binding site that transiently accommodates folded Tat precursor proteins before their translocation.</text>
</comment>
<evidence type="ECO:0000256" key="8">
    <source>
        <dbReference type="ARBA" id="ARBA00023136"/>
    </source>
</evidence>
<keyword evidence="2 9" id="KW-0813">Transport</keyword>
<dbReference type="RefSeq" id="WP_053961545.1">
    <property type="nucleotide sequence ID" value="NZ_CAJPTR010000001.1"/>
</dbReference>
<comment type="subunit">
    <text evidence="9">The Tat system comprises two distinct complexes: a TatABC complex, containing multiple copies of TatA, TatB and TatC subunits, and a separate TatA complex, containing only TatA subunits. Substrates initially bind to the TatABC complex, which probably triggers association of the separate TatA complex to form the active translocon.</text>
</comment>
<dbReference type="GO" id="GO:0008320">
    <property type="term" value="F:protein transmembrane transporter activity"/>
    <property type="evidence" value="ECO:0007669"/>
    <property type="project" value="UniProtKB-UniRule"/>
</dbReference>
<dbReference type="Proteomes" id="UP000324288">
    <property type="component" value="Chromosome"/>
</dbReference>
<accession>A0A5E3ZW07</accession>
<dbReference type="GO" id="GO:0033281">
    <property type="term" value="C:TAT protein transport complex"/>
    <property type="evidence" value="ECO:0007669"/>
    <property type="project" value="UniProtKB-UniRule"/>
</dbReference>
<dbReference type="PANTHER" id="PTHR33162:SF1">
    <property type="entry name" value="SEC-INDEPENDENT PROTEIN TRANSLOCASE PROTEIN TATA, CHLOROPLASTIC"/>
    <property type="match status" value="1"/>
</dbReference>
<name>A0A5E3ZW07_9ACTN</name>
<dbReference type="PANTHER" id="PTHR33162">
    <property type="entry name" value="SEC-INDEPENDENT PROTEIN TRANSLOCASE PROTEIN TATA, CHLOROPLASTIC"/>
    <property type="match status" value="1"/>
</dbReference>
<dbReference type="Pfam" id="PF02416">
    <property type="entry name" value="TatA_B_E"/>
    <property type="match status" value="1"/>
</dbReference>
<feature type="compositionally biased region" description="Polar residues" evidence="10">
    <location>
        <begin position="164"/>
        <end position="190"/>
    </location>
</feature>
<gene>
    <name evidence="9 12" type="primary">tatB</name>
    <name evidence="12" type="ORF">LC603019_00357</name>
</gene>
<dbReference type="AlphaFoldDB" id="A0A5E3ZW07"/>
<feature type="compositionally biased region" description="Acidic residues" evidence="10">
    <location>
        <begin position="202"/>
        <end position="219"/>
    </location>
</feature>
<dbReference type="HAMAP" id="MF_00237">
    <property type="entry name" value="TatB"/>
    <property type="match status" value="1"/>
</dbReference>
<keyword evidence="13" id="KW-1185">Reference proteome</keyword>
<proteinExistence type="inferred from homology"/>
<evidence type="ECO:0000256" key="9">
    <source>
        <dbReference type="HAMAP-Rule" id="MF_00237"/>
    </source>
</evidence>
<evidence type="ECO:0000256" key="4">
    <source>
        <dbReference type="ARBA" id="ARBA00022692"/>
    </source>
</evidence>
<keyword evidence="8 9" id="KW-0472">Membrane</keyword>
<dbReference type="EMBL" id="LR584267">
    <property type="protein sequence ID" value="VHN99955.1"/>
    <property type="molecule type" value="Genomic_DNA"/>
</dbReference>
<evidence type="ECO:0000256" key="1">
    <source>
        <dbReference type="ARBA" id="ARBA00004167"/>
    </source>
</evidence>
<sequence length="219" mass="23414">MFSNVGWGEILVILVVAVVILGPDRLPEATRHLAKGLRKLRDWANNAQGQLKENVDEDFGDLKDLQKPVKEIARIKAMGPKAAAVHYLLDDDDSILDVDLGVKDLTFDLKELTGLNELDESPFQAAPEQPVRGPHESAIDASSGATTHVHADPASAPTAGWSGPVSTPQQAAFSSDSLAHYRPQQSTSGTVAPGVPLTVGDSWEEAGADEVEISFDDED</sequence>
<dbReference type="PRINTS" id="PR01506">
    <property type="entry name" value="TATBPROTEIN"/>
</dbReference>
<evidence type="ECO:0000313" key="12">
    <source>
        <dbReference type="EMBL" id="VHN99955.1"/>
    </source>
</evidence>
<keyword evidence="4 9" id="KW-0812">Transmembrane</keyword>
<keyword evidence="6 9" id="KW-1133">Transmembrane helix</keyword>